<dbReference type="PRINTS" id="PR00313">
    <property type="entry name" value="CABNDNGRPT"/>
</dbReference>
<dbReference type="PANTHER" id="PTHR38340:SF1">
    <property type="entry name" value="S-LAYER PROTEIN"/>
    <property type="match status" value="1"/>
</dbReference>
<dbReference type="Gene3D" id="2.150.10.10">
    <property type="entry name" value="Serralysin-like metalloprotease, C-terminal"/>
    <property type="match status" value="2"/>
</dbReference>
<evidence type="ECO:0000313" key="5">
    <source>
        <dbReference type="Proteomes" id="UP001337723"/>
    </source>
</evidence>
<dbReference type="GO" id="GO:0005576">
    <property type="term" value="C:extracellular region"/>
    <property type="evidence" value="ECO:0007669"/>
    <property type="project" value="UniProtKB-SubCell"/>
</dbReference>
<evidence type="ECO:0000256" key="2">
    <source>
        <dbReference type="ARBA" id="ARBA00022525"/>
    </source>
</evidence>
<evidence type="ECO:0000256" key="1">
    <source>
        <dbReference type="ARBA" id="ARBA00004613"/>
    </source>
</evidence>
<dbReference type="SUPFAM" id="SSF51445">
    <property type="entry name" value="(Trans)glycosidases"/>
    <property type="match status" value="1"/>
</dbReference>
<organism evidence="4 5">
    <name type="scientific">Roseicyclus marinus</name>
    <dbReference type="NCBI Taxonomy" id="2161673"/>
    <lineage>
        <taxon>Bacteria</taxon>
        <taxon>Pseudomonadati</taxon>
        <taxon>Pseudomonadota</taxon>
        <taxon>Alphaproteobacteria</taxon>
        <taxon>Rhodobacterales</taxon>
        <taxon>Roseobacteraceae</taxon>
        <taxon>Roseicyclus</taxon>
    </lineage>
</organism>
<dbReference type="InterPro" id="IPR001343">
    <property type="entry name" value="Hemolysn_Ca-bd"/>
</dbReference>
<dbReference type="PANTHER" id="PTHR38340">
    <property type="entry name" value="S-LAYER PROTEIN"/>
    <property type="match status" value="1"/>
</dbReference>
<name>A0AA48H2N0_9RHOB</name>
<evidence type="ECO:0008006" key="6">
    <source>
        <dbReference type="Google" id="ProtNLM"/>
    </source>
</evidence>
<dbReference type="Proteomes" id="UP001337723">
    <property type="component" value="Chromosome"/>
</dbReference>
<dbReference type="InterPro" id="IPR018511">
    <property type="entry name" value="Hemolysin-typ_Ca-bd_CS"/>
</dbReference>
<proteinExistence type="predicted"/>
<feature type="region of interest" description="Disordered" evidence="3">
    <location>
        <begin position="503"/>
        <end position="550"/>
    </location>
</feature>
<dbReference type="InterPro" id="IPR017853">
    <property type="entry name" value="GH"/>
</dbReference>
<dbReference type="RefSeq" id="WP_338273774.1">
    <property type="nucleotide sequence ID" value="NZ_AP027266.1"/>
</dbReference>
<dbReference type="EMBL" id="AP027266">
    <property type="protein sequence ID" value="BDW84152.1"/>
    <property type="molecule type" value="Genomic_DNA"/>
</dbReference>
<protein>
    <recommendedName>
        <fullName evidence="6">Hemolysin type calcium-binding protein</fullName>
    </recommendedName>
</protein>
<dbReference type="SUPFAM" id="SSF51120">
    <property type="entry name" value="beta-Roll"/>
    <property type="match status" value="1"/>
</dbReference>
<comment type="subcellular location">
    <subcellularLocation>
        <location evidence="1">Secreted</location>
    </subcellularLocation>
</comment>
<dbReference type="PROSITE" id="PS00330">
    <property type="entry name" value="HEMOLYSIN_CALCIUM"/>
    <property type="match status" value="3"/>
</dbReference>
<keyword evidence="2" id="KW-0964">Secreted</keyword>
<dbReference type="InterPro" id="IPR011049">
    <property type="entry name" value="Serralysin-like_metalloprot_C"/>
</dbReference>
<dbReference type="InterPro" id="IPR050557">
    <property type="entry name" value="RTX_toxin/Mannuronan_C5-epim"/>
</dbReference>
<keyword evidence="5" id="KW-1185">Reference proteome</keyword>
<dbReference type="AlphaFoldDB" id="A0AA48H2N0"/>
<gene>
    <name evidence="4" type="ORF">MACH21_03290</name>
</gene>
<reference evidence="4 5" key="1">
    <citation type="submission" date="2023-01" db="EMBL/GenBank/DDBJ databases">
        <title>Complete genome sequence of Roseicyclus marinus strain Dej080120_10.</title>
        <authorList>
            <person name="Ueki S."/>
            <person name="Maruyama F."/>
        </authorList>
    </citation>
    <scope>NUCLEOTIDE SEQUENCE [LARGE SCALE GENOMIC DNA]</scope>
    <source>
        <strain evidence="4 5">Dej080120_10</strain>
    </source>
</reference>
<accession>A0AA48H2N0</accession>
<evidence type="ECO:0000313" key="4">
    <source>
        <dbReference type="EMBL" id="BDW84152.1"/>
    </source>
</evidence>
<dbReference type="KEGG" id="rmai:MACH21_03290"/>
<evidence type="ECO:0000256" key="3">
    <source>
        <dbReference type="SAM" id="MobiDB-lite"/>
    </source>
</evidence>
<dbReference type="Pfam" id="PF00353">
    <property type="entry name" value="HemolysinCabind"/>
    <property type="match status" value="2"/>
</dbReference>
<sequence>MGDMLRFLDLTSWVASGDTVSAALFQTNVVQSSNTGRPWFSDSADTALGTPTEAVQSALAHFDIATIRFPGGETDLVFSAGLLPDGALAPNIVNMLDFAQTHGLSVDMVLPVDTPDGFSRAEFLSQVRDFAIAVEARFPGVVGGYELGNEYWGGRLARDASLEFDYSHKAGQVAAALSSGFETAGTDADIYLQAAGNLRGAFGNNPDAANARIQRGVDQTEGARDAIDGIIRNSYWRDPETDGFENDSGLFAEDRGLEQTLHGTAHAWETWAGRDLIQRVGEYNINRNIALGDDRVDIGIHGASYLLEHVENMIDAGVDQAFAWPLSHNTQNAYLFRDEDIATTQVHGLDIATNTTRAAMLDLLRQTLPGHELVTGSWTMSPAAGGADNDVEVTLFENTGGEHLVFLSSRSDQPMTIRADLSDFVTEFDTLRAISIRPAETGGNLRDAIVTEVAPITHGDSAIVELDLQPYEVVQLRFDRFPDAEPALATAAPGLLATALPAEPSAQDDLPGNRLRGSDTDDRLAGTSGDDLLRGGSGKDTLFGGQGADTLQGDLGHDRLDAGRGADWLDGGHGRDTLIGGAGNDTLIGGEGHDVFVHSHPGRGFDVILDFEIGTDSLVFDHPAFTGPDALRFVPYLSDDVPSTLIRFTGADGAVDRSLGGIVLHGVENPTVDQLNPVFPAEPLQPEPAPDMTLPMAEPAPVSLLSLPAPAPQPAAEDDGFLHKILSLFSIDPAQLMPDDEAEDILALAFA</sequence>
<dbReference type="Gene3D" id="3.20.20.80">
    <property type="entry name" value="Glycosidases"/>
    <property type="match status" value="1"/>
</dbReference>
<dbReference type="GO" id="GO:0005509">
    <property type="term" value="F:calcium ion binding"/>
    <property type="evidence" value="ECO:0007669"/>
    <property type="project" value="InterPro"/>
</dbReference>